<dbReference type="Pfam" id="PF14659">
    <property type="entry name" value="Phage_int_SAM_3"/>
    <property type="match status" value="1"/>
</dbReference>
<evidence type="ECO:0000256" key="3">
    <source>
        <dbReference type="ARBA" id="ARBA00023125"/>
    </source>
</evidence>
<reference evidence="8" key="1">
    <citation type="submission" date="2023-07" db="EMBL/GenBank/DDBJ databases">
        <title>30 novel species of actinomycetes from the DSMZ collection.</title>
        <authorList>
            <person name="Nouioui I."/>
        </authorList>
    </citation>
    <scope>NUCLEOTIDE SEQUENCE [LARGE SCALE GENOMIC DNA]</scope>
    <source>
        <strain evidence="8">DSM 45834</strain>
    </source>
</reference>
<evidence type="ECO:0000256" key="2">
    <source>
        <dbReference type="ARBA" id="ARBA00022908"/>
    </source>
</evidence>
<sequence length="429" mass="48190">MSLEIEAHGNPAETLSRRDTMARPPLPLGEHGSISIAPKRDHWVARCRVRGFDGVTRHIQKSGKSKTAARLALQDELRAQRGERAEVLRPESRFREAADIWMGKIRERREDSTADTYASCLRNQVLPQLGELRLVECDVAHLDAFFSRLERARKLVQQADGSTIEKPQLAANTRRMVRAIVGGIMQQAVLHHAVATNPVRDLERIESPKGHKKAPPRGLTAEERRRLLVCVDADKTAVRADMPDLIRFALGSGLRIGEICAVRWMDLDLDGIPVVSEKDMRLVPVVAVRQNVYPVKGKGLVVHGGKTSTALRIVPLPQFVVTQLRARLHADDDPAWPVFASAGRNGQPTYRWPSNVRRSVRVLREKVDLDWMTPHTWRRTYATILDDEMSLTDRAKADLMGQAKFLKDTYVSRGELHPDAAVFLDAALR</sequence>
<keyword evidence="4" id="KW-0233">DNA recombination</keyword>
<keyword evidence="8" id="KW-1185">Reference proteome</keyword>
<feature type="domain" description="Tyr recombinase" evidence="6">
    <location>
        <begin position="214"/>
        <end position="423"/>
    </location>
</feature>
<evidence type="ECO:0000256" key="4">
    <source>
        <dbReference type="ARBA" id="ARBA00023172"/>
    </source>
</evidence>
<dbReference type="InterPro" id="IPR011010">
    <property type="entry name" value="DNA_brk_join_enz"/>
</dbReference>
<dbReference type="InterPro" id="IPR002104">
    <property type="entry name" value="Integrase_catalytic"/>
</dbReference>
<dbReference type="InterPro" id="IPR013762">
    <property type="entry name" value="Integrase-like_cat_sf"/>
</dbReference>
<protein>
    <submittedName>
        <fullName evidence="7">Tyrosine-type recombinase/integrase</fullName>
    </submittedName>
</protein>
<keyword evidence="3" id="KW-0238">DNA-binding</keyword>
<dbReference type="Gene3D" id="1.10.443.10">
    <property type="entry name" value="Intergrase catalytic core"/>
    <property type="match status" value="1"/>
</dbReference>
<organism evidence="7 8">
    <name type="scientific">Pseudonocardia charpentierae</name>
    <dbReference type="NCBI Taxonomy" id="3075545"/>
    <lineage>
        <taxon>Bacteria</taxon>
        <taxon>Bacillati</taxon>
        <taxon>Actinomycetota</taxon>
        <taxon>Actinomycetes</taxon>
        <taxon>Pseudonocardiales</taxon>
        <taxon>Pseudonocardiaceae</taxon>
        <taxon>Pseudonocardia</taxon>
    </lineage>
</organism>
<comment type="caution">
    <text evidence="7">The sequence shown here is derived from an EMBL/GenBank/DDBJ whole genome shotgun (WGS) entry which is preliminary data.</text>
</comment>
<dbReference type="RefSeq" id="WP_311559880.1">
    <property type="nucleotide sequence ID" value="NZ_JAVREJ010000030.1"/>
</dbReference>
<evidence type="ECO:0000313" key="7">
    <source>
        <dbReference type="EMBL" id="MDT0353367.1"/>
    </source>
</evidence>
<dbReference type="InterPro" id="IPR004107">
    <property type="entry name" value="Integrase_SAM-like_N"/>
</dbReference>
<accession>A0ABU2NIH3</accession>
<dbReference type="PANTHER" id="PTHR30349">
    <property type="entry name" value="PHAGE INTEGRASE-RELATED"/>
    <property type="match status" value="1"/>
</dbReference>
<evidence type="ECO:0000313" key="8">
    <source>
        <dbReference type="Proteomes" id="UP001183202"/>
    </source>
</evidence>
<keyword evidence="2" id="KW-0229">DNA integration</keyword>
<gene>
    <name evidence="7" type="ORF">RM445_28050</name>
</gene>
<evidence type="ECO:0000256" key="5">
    <source>
        <dbReference type="SAM" id="MobiDB-lite"/>
    </source>
</evidence>
<dbReference type="Gene3D" id="1.10.150.130">
    <property type="match status" value="1"/>
</dbReference>
<feature type="region of interest" description="Disordered" evidence="5">
    <location>
        <begin position="1"/>
        <end position="34"/>
    </location>
</feature>
<dbReference type="InterPro" id="IPR050090">
    <property type="entry name" value="Tyrosine_recombinase_XerCD"/>
</dbReference>
<dbReference type="Pfam" id="PF00589">
    <property type="entry name" value="Phage_integrase"/>
    <property type="match status" value="1"/>
</dbReference>
<dbReference type="InterPro" id="IPR010998">
    <property type="entry name" value="Integrase_recombinase_N"/>
</dbReference>
<dbReference type="Proteomes" id="UP001183202">
    <property type="component" value="Unassembled WGS sequence"/>
</dbReference>
<dbReference type="EMBL" id="JAVREJ010000030">
    <property type="protein sequence ID" value="MDT0353367.1"/>
    <property type="molecule type" value="Genomic_DNA"/>
</dbReference>
<proteinExistence type="inferred from homology"/>
<dbReference type="SUPFAM" id="SSF56349">
    <property type="entry name" value="DNA breaking-rejoining enzymes"/>
    <property type="match status" value="1"/>
</dbReference>
<comment type="similarity">
    <text evidence="1">Belongs to the 'phage' integrase family.</text>
</comment>
<evidence type="ECO:0000259" key="6">
    <source>
        <dbReference type="PROSITE" id="PS51898"/>
    </source>
</evidence>
<evidence type="ECO:0000256" key="1">
    <source>
        <dbReference type="ARBA" id="ARBA00008857"/>
    </source>
</evidence>
<dbReference type="PROSITE" id="PS51898">
    <property type="entry name" value="TYR_RECOMBINASE"/>
    <property type="match status" value="1"/>
</dbReference>
<dbReference type="PANTHER" id="PTHR30349:SF64">
    <property type="entry name" value="PROPHAGE INTEGRASE INTD-RELATED"/>
    <property type="match status" value="1"/>
</dbReference>
<name>A0ABU2NIH3_9PSEU</name>